<gene>
    <name evidence="1" type="ORF">HNR42_000731</name>
</gene>
<proteinExistence type="predicted"/>
<keyword evidence="1" id="KW-0378">Hydrolase</keyword>
<dbReference type="RefSeq" id="WP_183984596.1">
    <property type="nucleotide sequence ID" value="NZ_JACHHG010000002.1"/>
</dbReference>
<sequence>MDPFSVTDRERTRLAEDLLDLLAREGVPPGAASALHTRLEAAYREPGRAYHTLGHLRDLLRFVDERAARATDPDLLRLAAWFHDAVYDPRRNDNELKSAELARSELLLAGLSRGRAERVAGLVLATRDHRAEDADAGLLLDADLAVLAAPRALYEAYARAVRREYGFVPAPLFRRGRRKILEGLLARPRIYHIVPELEEPARANLTRELAALR</sequence>
<name>A0A841HVB2_9DEIO</name>
<dbReference type="Gene3D" id="1.10.3210.10">
    <property type="entry name" value="Hypothetical protein af1432"/>
    <property type="match status" value="1"/>
</dbReference>
<evidence type="ECO:0000313" key="1">
    <source>
        <dbReference type="EMBL" id="MBB6097317.1"/>
    </source>
</evidence>
<dbReference type="SUPFAM" id="SSF109604">
    <property type="entry name" value="HD-domain/PDEase-like"/>
    <property type="match status" value="1"/>
</dbReference>
<organism evidence="1 2">
    <name type="scientific">Deinobacterium chartae</name>
    <dbReference type="NCBI Taxonomy" id="521158"/>
    <lineage>
        <taxon>Bacteria</taxon>
        <taxon>Thermotogati</taxon>
        <taxon>Deinococcota</taxon>
        <taxon>Deinococci</taxon>
        <taxon>Deinococcales</taxon>
        <taxon>Deinococcaceae</taxon>
        <taxon>Deinobacterium</taxon>
    </lineage>
</organism>
<dbReference type="Proteomes" id="UP000569951">
    <property type="component" value="Unassembled WGS sequence"/>
</dbReference>
<dbReference type="InterPro" id="IPR009218">
    <property type="entry name" value="HD_phosphohydro"/>
</dbReference>
<accession>A0A841HVB2</accession>
<reference evidence="1 2" key="1">
    <citation type="submission" date="2020-08" db="EMBL/GenBank/DDBJ databases">
        <title>Genomic Encyclopedia of Type Strains, Phase IV (KMG-IV): sequencing the most valuable type-strain genomes for metagenomic binning, comparative biology and taxonomic classification.</title>
        <authorList>
            <person name="Goeker M."/>
        </authorList>
    </citation>
    <scope>NUCLEOTIDE SEQUENCE [LARGE SCALE GENOMIC DNA]</scope>
    <source>
        <strain evidence="1 2">DSM 21458</strain>
    </source>
</reference>
<comment type="caution">
    <text evidence="1">The sequence shown here is derived from an EMBL/GenBank/DDBJ whole genome shotgun (WGS) entry which is preliminary data.</text>
</comment>
<dbReference type="GO" id="GO:0016787">
    <property type="term" value="F:hydrolase activity"/>
    <property type="evidence" value="ECO:0007669"/>
    <property type="project" value="UniProtKB-KW"/>
</dbReference>
<protein>
    <submittedName>
        <fullName evidence="1">Putative metal-dependent HD superfamily phosphohydrolase</fullName>
    </submittedName>
</protein>
<dbReference type="PIRSF" id="PIRSF035170">
    <property type="entry name" value="HD_phosphohydro"/>
    <property type="match status" value="1"/>
</dbReference>
<dbReference type="PANTHER" id="PTHR21174">
    <property type="match status" value="1"/>
</dbReference>
<dbReference type="AlphaFoldDB" id="A0A841HVB2"/>
<dbReference type="PANTHER" id="PTHR21174:SF0">
    <property type="entry name" value="HD PHOSPHOHYDROLASE FAMILY PROTEIN-RELATED"/>
    <property type="match status" value="1"/>
</dbReference>
<dbReference type="EMBL" id="JACHHG010000002">
    <property type="protein sequence ID" value="MBB6097317.1"/>
    <property type="molecule type" value="Genomic_DNA"/>
</dbReference>
<evidence type="ECO:0000313" key="2">
    <source>
        <dbReference type="Proteomes" id="UP000569951"/>
    </source>
</evidence>
<keyword evidence="2" id="KW-1185">Reference proteome</keyword>